<evidence type="ECO:0000256" key="3">
    <source>
        <dbReference type="ARBA" id="ARBA00023015"/>
    </source>
</evidence>
<dbReference type="InterPro" id="IPR036388">
    <property type="entry name" value="WH-like_DNA-bd_sf"/>
</dbReference>
<dbReference type="Proteomes" id="UP000187412">
    <property type="component" value="Unassembled WGS sequence"/>
</dbReference>
<evidence type="ECO:0000256" key="6">
    <source>
        <dbReference type="PROSITE-ProRule" id="PRU00169"/>
    </source>
</evidence>
<evidence type="ECO:0000256" key="7">
    <source>
        <dbReference type="PROSITE-ProRule" id="PRU01091"/>
    </source>
</evidence>
<keyword evidence="4 7" id="KW-0238">DNA-binding</keyword>
<dbReference type="Gene3D" id="3.40.50.2300">
    <property type="match status" value="1"/>
</dbReference>
<keyword evidence="1 6" id="KW-0597">Phosphoprotein</keyword>
<evidence type="ECO:0000256" key="5">
    <source>
        <dbReference type="ARBA" id="ARBA00023163"/>
    </source>
</evidence>
<feature type="domain" description="OmpR/PhoB-type" evidence="9">
    <location>
        <begin position="135"/>
        <end position="233"/>
    </location>
</feature>
<sequence length="233" mass="26897">MQMCGNGNNQRVLIIEDDEHINGIIYDGLTADKFLCTQAYSGSEGKMNLAHREYQLIVLDLMLPGLSGEEFMHYLRKDLKSGVPVIILSAKDQLDHKLNLFALGADDYVTKPFEIEELIARIHVHIKRNAADESSKEYKHKNLLLDSTAYSVKVKDKTLSLTRQEYKIVELLVRNPTRVFTKQDLYELAWDEIYMGEDKTITVHISNIRNKIKRYDSEPYIDTIWGIGFRLSK</sequence>
<dbReference type="PANTHER" id="PTHR48111">
    <property type="entry name" value="REGULATOR OF RPOS"/>
    <property type="match status" value="1"/>
</dbReference>
<comment type="caution">
    <text evidence="10">The sequence shown here is derived from an EMBL/GenBank/DDBJ whole genome shotgun (WGS) entry which is preliminary data.</text>
</comment>
<feature type="DNA-binding region" description="OmpR/PhoB-type" evidence="7">
    <location>
        <begin position="135"/>
        <end position="233"/>
    </location>
</feature>
<proteinExistence type="predicted"/>
<feature type="domain" description="Response regulatory" evidence="8">
    <location>
        <begin position="11"/>
        <end position="126"/>
    </location>
</feature>
<evidence type="ECO:0000259" key="8">
    <source>
        <dbReference type="PROSITE" id="PS50110"/>
    </source>
</evidence>
<keyword evidence="3" id="KW-0805">Transcription regulation</keyword>
<keyword evidence="5" id="KW-0804">Transcription</keyword>
<dbReference type="PANTHER" id="PTHR48111:SF2">
    <property type="entry name" value="RESPONSE REGULATOR SAER"/>
    <property type="match status" value="1"/>
</dbReference>
<dbReference type="Gene3D" id="6.10.250.690">
    <property type="match status" value="1"/>
</dbReference>
<dbReference type="SMART" id="SM00448">
    <property type="entry name" value="REC"/>
    <property type="match status" value="1"/>
</dbReference>
<keyword evidence="2" id="KW-0902">Two-component regulatory system</keyword>
<protein>
    <submittedName>
        <fullName evidence="10">DNA-binding response regulator</fullName>
    </submittedName>
</protein>
<organism evidence="10 11">
    <name type="scientific">Paenibacillus borealis</name>
    <dbReference type="NCBI Taxonomy" id="160799"/>
    <lineage>
        <taxon>Bacteria</taxon>
        <taxon>Bacillati</taxon>
        <taxon>Bacillota</taxon>
        <taxon>Bacilli</taxon>
        <taxon>Bacillales</taxon>
        <taxon>Paenibacillaceae</taxon>
        <taxon>Paenibacillus</taxon>
    </lineage>
</organism>
<evidence type="ECO:0000259" key="9">
    <source>
        <dbReference type="PROSITE" id="PS51755"/>
    </source>
</evidence>
<dbReference type="SMART" id="SM00862">
    <property type="entry name" value="Trans_reg_C"/>
    <property type="match status" value="1"/>
</dbReference>
<dbReference type="PROSITE" id="PS50110">
    <property type="entry name" value="RESPONSE_REGULATORY"/>
    <property type="match status" value="1"/>
</dbReference>
<evidence type="ECO:0000256" key="2">
    <source>
        <dbReference type="ARBA" id="ARBA00023012"/>
    </source>
</evidence>
<evidence type="ECO:0000313" key="10">
    <source>
        <dbReference type="EMBL" id="OMD49560.1"/>
    </source>
</evidence>
<dbReference type="Pfam" id="PF00072">
    <property type="entry name" value="Response_reg"/>
    <property type="match status" value="1"/>
</dbReference>
<dbReference type="PROSITE" id="PS51755">
    <property type="entry name" value="OMPR_PHOB"/>
    <property type="match status" value="1"/>
</dbReference>
<evidence type="ECO:0000256" key="1">
    <source>
        <dbReference type="ARBA" id="ARBA00022553"/>
    </source>
</evidence>
<dbReference type="InterPro" id="IPR039420">
    <property type="entry name" value="WalR-like"/>
</dbReference>
<feature type="modified residue" description="4-aspartylphosphate" evidence="6">
    <location>
        <position position="60"/>
    </location>
</feature>
<evidence type="ECO:0000256" key="4">
    <source>
        <dbReference type="ARBA" id="ARBA00023125"/>
    </source>
</evidence>
<dbReference type="InterPro" id="IPR001789">
    <property type="entry name" value="Sig_transdc_resp-reg_receiver"/>
</dbReference>
<dbReference type="Pfam" id="PF00486">
    <property type="entry name" value="Trans_reg_C"/>
    <property type="match status" value="1"/>
</dbReference>
<dbReference type="SUPFAM" id="SSF52172">
    <property type="entry name" value="CheY-like"/>
    <property type="match status" value="1"/>
</dbReference>
<name>A0ABX3HGJ3_PAEBO</name>
<dbReference type="InterPro" id="IPR011006">
    <property type="entry name" value="CheY-like_superfamily"/>
</dbReference>
<dbReference type="Gene3D" id="1.10.10.10">
    <property type="entry name" value="Winged helix-like DNA-binding domain superfamily/Winged helix DNA-binding domain"/>
    <property type="match status" value="1"/>
</dbReference>
<accession>A0ABX3HGJ3</accession>
<keyword evidence="11" id="KW-1185">Reference proteome</keyword>
<dbReference type="InterPro" id="IPR001867">
    <property type="entry name" value="OmpR/PhoB-type_DNA-bd"/>
</dbReference>
<dbReference type="CDD" id="cd00383">
    <property type="entry name" value="trans_reg_C"/>
    <property type="match status" value="1"/>
</dbReference>
<gene>
    <name evidence="10" type="ORF">BSK56_09420</name>
</gene>
<dbReference type="EMBL" id="MPTB01000009">
    <property type="protein sequence ID" value="OMD49560.1"/>
    <property type="molecule type" value="Genomic_DNA"/>
</dbReference>
<evidence type="ECO:0000313" key="11">
    <source>
        <dbReference type="Proteomes" id="UP000187412"/>
    </source>
</evidence>
<dbReference type="GO" id="GO:0003677">
    <property type="term" value="F:DNA binding"/>
    <property type="evidence" value="ECO:0007669"/>
    <property type="project" value="UniProtKB-KW"/>
</dbReference>
<reference evidence="10 11" key="1">
    <citation type="submission" date="2016-10" db="EMBL/GenBank/DDBJ databases">
        <title>Paenibacillus species isolates.</title>
        <authorList>
            <person name="Beno S.M."/>
        </authorList>
    </citation>
    <scope>NUCLEOTIDE SEQUENCE [LARGE SCALE GENOMIC DNA]</scope>
    <source>
        <strain evidence="10 11">FSL H7-0744</strain>
    </source>
</reference>